<comment type="caution">
    <text evidence="2">The sequence shown here is derived from an EMBL/GenBank/DDBJ whole genome shotgun (WGS) entry which is preliminary data.</text>
</comment>
<dbReference type="InterPro" id="IPR002881">
    <property type="entry name" value="DUF58"/>
</dbReference>
<reference evidence="2 3" key="1">
    <citation type="submission" date="2019-02" db="EMBL/GenBank/DDBJ databases">
        <title>Deep-cultivation of Planctomycetes and their phenomic and genomic characterization uncovers novel biology.</title>
        <authorList>
            <person name="Wiegand S."/>
            <person name="Jogler M."/>
            <person name="Boedeker C."/>
            <person name="Pinto D."/>
            <person name="Vollmers J."/>
            <person name="Rivas-Marin E."/>
            <person name="Kohn T."/>
            <person name="Peeters S.H."/>
            <person name="Heuer A."/>
            <person name="Rast P."/>
            <person name="Oberbeckmann S."/>
            <person name="Bunk B."/>
            <person name="Jeske O."/>
            <person name="Meyerdierks A."/>
            <person name="Storesund J.E."/>
            <person name="Kallscheuer N."/>
            <person name="Luecker S."/>
            <person name="Lage O.M."/>
            <person name="Pohl T."/>
            <person name="Merkel B.J."/>
            <person name="Hornburger P."/>
            <person name="Mueller R.-W."/>
            <person name="Bruemmer F."/>
            <person name="Labrenz M."/>
            <person name="Spormann A.M."/>
            <person name="Op Den Camp H."/>
            <person name="Overmann J."/>
            <person name="Amann R."/>
            <person name="Jetten M.S.M."/>
            <person name="Mascher T."/>
            <person name="Medema M.H."/>
            <person name="Devos D.P."/>
            <person name="Kaster A.-K."/>
            <person name="Ovreas L."/>
            <person name="Rohde M."/>
            <person name="Galperin M.Y."/>
            <person name="Jogler C."/>
        </authorList>
    </citation>
    <scope>NUCLEOTIDE SEQUENCE [LARGE SCALE GENOMIC DNA]</scope>
    <source>
        <strain evidence="2 3">Poly41</strain>
    </source>
</reference>
<feature type="domain" description="DUF58" evidence="1">
    <location>
        <begin position="55"/>
        <end position="248"/>
    </location>
</feature>
<name>A0A5C6E3S4_9BACT</name>
<dbReference type="Proteomes" id="UP000319143">
    <property type="component" value="Unassembled WGS sequence"/>
</dbReference>
<keyword evidence="3" id="KW-1185">Reference proteome</keyword>
<dbReference type="InterPro" id="IPR036465">
    <property type="entry name" value="vWFA_dom_sf"/>
</dbReference>
<organism evidence="2 3">
    <name type="scientific">Novipirellula artificiosorum</name>
    <dbReference type="NCBI Taxonomy" id="2528016"/>
    <lineage>
        <taxon>Bacteria</taxon>
        <taxon>Pseudomonadati</taxon>
        <taxon>Planctomycetota</taxon>
        <taxon>Planctomycetia</taxon>
        <taxon>Pirellulales</taxon>
        <taxon>Pirellulaceae</taxon>
        <taxon>Novipirellula</taxon>
    </lineage>
</organism>
<evidence type="ECO:0000313" key="2">
    <source>
        <dbReference type="EMBL" id="TWU42241.1"/>
    </source>
</evidence>
<sequence length="307" mass="34823">MILLMSSDAKKRDFLDPDVVARLHGMPLVARKAMQGSISGRHASPHRGSSVEFAEYRKYVPGDDLRRLDWRTYGRSDRFFVKEFEADTNLRLVFVLDTSGSMAFGSGEYSKLDYAKQFAATLGYLAIEQGDAVGLACVTNRVVSHLPARRNPAHLSTLFDSLEAAQAEGETQLVSVLHELAETVRQHALIVVLSDLFTSPESLRDSFEHLRFRKHDVAAFHLLDPEEIDFPIERPTRFVDMENEETIFAEPSDIAGPYRQAMQEYLEEMKRVTLETEVDYRVVSLTEPYEQVLTSFLVGRMNARGTR</sequence>
<proteinExistence type="predicted"/>
<dbReference type="SUPFAM" id="SSF53300">
    <property type="entry name" value="vWA-like"/>
    <property type="match status" value="1"/>
</dbReference>
<dbReference type="PANTHER" id="PTHR33608:SF7">
    <property type="entry name" value="DUF58 DOMAIN-CONTAINING PROTEIN"/>
    <property type="match status" value="1"/>
</dbReference>
<dbReference type="Pfam" id="PF01882">
    <property type="entry name" value="DUF58"/>
    <property type="match status" value="1"/>
</dbReference>
<dbReference type="CDD" id="cd00198">
    <property type="entry name" value="vWFA"/>
    <property type="match status" value="1"/>
</dbReference>
<gene>
    <name evidence="2" type="ORF">Poly41_05370</name>
</gene>
<protein>
    <recommendedName>
        <fullName evidence="1">DUF58 domain-containing protein</fullName>
    </recommendedName>
</protein>
<dbReference type="AlphaFoldDB" id="A0A5C6E3S4"/>
<evidence type="ECO:0000259" key="1">
    <source>
        <dbReference type="Pfam" id="PF01882"/>
    </source>
</evidence>
<dbReference type="EMBL" id="SJPV01000001">
    <property type="protein sequence ID" value="TWU42241.1"/>
    <property type="molecule type" value="Genomic_DNA"/>
</dbReference>
<dbReference type="PANTHER" id="PTHR33608">
    <property type="entry name" value="BLL2464 PROTEIN"/>
    <property type="match status" value="1"/>
</dbReference>
<accession>A0A5C6E3S4</accession>
<evidence type="ECO:0000313" key="3">
    <source>
        <dbReference type="Proteomes" id="UP000319143"/>
    </source>
</evidence>
<dbReference type="Gene3D" id="3.40.50.410">
    <property type="entry name" value="von Willebrand factor, type A domain"/>
    <property type="match status" value="1"/>
</dbReference>